<reference evidence="10" key="1">
    <citation type="submission" date="2018-05" db="EMBL/GenBank/DDBJ databases">
        <authorList>
            <person name="Lanie J.A."/>
            <person name="Ng W.-L."/>
            <person name="Kazmierczak K.M."/>
            <person name="Andrzejewski T.M."/>
            <person name="Davidsen T.M."/>
            <person name="Wayne K.J."/>
            <person name="Tettelin H."/>
            <person name="Glass J.I."/>
            <person name="Rusch D."/>
            <person name="Podicherti R."/>
            <person name="Tsui H.-C.T."/>
            <person name="Winkler M.E."/>
        </authorList>
    </citation>
    <scope>NUCLEOTIDE SEQUENCE</scope>
</reference>
<dbReference type="PANTHER" id="PTHR43756">
    <property type="entry name" value="CHOLINE MONOOXYGENASE, CHLOROPLASTIC"/>
    <property type="match status" value="1"/>
</dbReference>
<sequence>MVGFGKVVVMDPATLIFQSADPSRFSVDRRIYTDNAIFENELSKIFERTWVYLCHESQIENHGDYYSSYIGKQPVFAIRQIDGGIGAFINACSHRGAVLTPRRRGRSRTLVCRFHGWCFNTNGDCVRIKDEAEGWPQGVDKSALGLTPVARVASYRGFIFGSLNGDVGELNDNLGAARPFIDLLCDQSPHGLEVVPGQQTYIIRGNWKMQAENGVDGYHVSSVHRIFVQAMGKREALGDNSGKRSTEAGRIKGEVPSGCYDLGNGHNIIWAGRSNTAVAPLFEAEARLTQEFGADKVEWMLRRGRNLYLFPNLLLMDQSSTQIRVFRPL</sequence>
<keyword evidence="4" id="KW-0223">Dioxygenase</keyword>
<dbReference type="PRINTS" id="PR00090">
    <property type="entry name" value="RNGDIOXGNASE"/>
</dbReference>
<evidence type="ECO:0000256" key="1">
    <source>
        <dbReference type="ARBA" id="ARBA00008751"/>
    </source>
</evidence>
<dbReference type="PROSITE" id="PS00570">
    <property type="entry name" value="RING_HYDROXYL_ALPHA"/>
    <property type="match status" value="1"/>
</dbReference>
<dbReference type="InterPro" id="IPR001663">
    <property type="entry name" value="Rng_hydr_dOase-A"/>
</dbReference>
<name>A0A382K722_9ZZZZ</name>
<dbReference type="SUPFAM" id="SSF55961">
    <property type="entry name" value="Bet v1-like"/>
    <property type="match status" value="1"/>
</dbReference>
<dbReference type="GO" id="GO:0051537">
    <property type="term" value="F:2 iron, 2 sulfur cluster binding"/>
    <property type="evidence" value="ECO:0007669"/>
    <property type="project" value="UniProtKB-KW"/>
</dbReference>
<dbReference type="EMBL" id="UINC01078820">
    <property type="protein sequence ID" value="SVC20260.1"/>
    <property type="molecule type" value="Genomic_DNA"/>
</dbReference>
<feature type="domain" description="Rieske" evidence="9">
    <location>
        <begin position="51"/>
        <end position="161"/>
    </location>
</feature>
<keyword evidence="6" id="KW-0408">Iron</keyword>
<evidence type="ECO:0000256" key="5">
    <source>
        <dbReference type="ARBA" id="ARBA00023002"/>
    </source>
</evidence>
<dbReference type="Pfam" id="PF00355">
    <property type="entry name" value="Rieske"/>
    <property type="match status" value="1"/>
</dbReference>
<keyword evidence="8" id="KW-0520">NAD</keyword>
<proteinExistence type="inferred from homology"/>
<dbReference type="Gene3D" id="3.90.380.10">
    <property type="entry name" value="Naphthalene 1,2-dioxygenase Alpha Subunit, Chain A, domain 1"/>
    <property type="match status" value="1"/>
</dbReference>
<dbReference type="PROSITE" id="PS51296">
    <property type="entry name" value="RIESKE"/>
    <property type="match status" value="1"/>
</dbReference>
<keyword evidence="3" id="KW-0479">Metal-binding</keyword>
<dbReference type="SUPFAM" id="SSF50022">
    <property type="entry name" value="ISP domain"/>
    <property type="match status" value="1"/>
</dbReference>
<organism evidence="10">
    <name type="scientific">marine metagenome</name>
    <dbReference type="NCBI Taxonomy" id="408172"/>
    <lineage>
        <taxon>unclassified sequences</taxon>
        <taxon>metagenomes</taxon>
        <taxon>ecological metagenomes</taxon>
    </lineage>
</organism>
<dbReference type="InterPro" id="IPR036922">
    <property type="entry name" value="Rieske_2Fe-2S_sf"/>
</dbReference>
<dbReference type="PANTHER" id="PTHR43756:SF1">
    <property type="entry name" value="3-PHENYLPROPIONATE_CINNAMIC ACID DIOXYGENASE SUBUNIT ALPHA"/>
    <property type="match status" value="1"/>
</dbReference>
<evidence type="ECO:0000256" key="8">
    <source>
        <dbReference type="ARBA" id="ARBA00023027"/>
    </source>
</evidence>
<evidence type="ECO:0000313" key="10">
    <source>
        <dbReference type="EMBL" id="SVC20260.1"/>
    </source>
</evidence>
<dbReference type="Pfam" id="PF00848">
    <property type="entry name" value="Ring_hydroxyl_A"/>
    <property type="match status" value="1"/>
</dbReference>
<dbReference type="GO" id="GO:0005506">
    <property type="term" value="F:iron ion binding"/>
    <property type="evidence" value="ECO:0007669"/>
    <property type="project" value="InterPro"/>
</dbReference>
<dbReference type="Gene3D" id="2.102.10.10">
    <property type="entry name" value="Rieske [2Fe-2S] iron-sulphur domain"/>
    <property type="match status" value="1"/>
</dbReference>
<dbReference type="InterPro" id="IPR015879">
    <property type="entry name" value="Ring_hydroxy_dOase_asu_C_dom"/>
</dbReference>
<dbReference type="InterPro" id="IPR015881">
    <property type="entry name" value="ARHD_Rieske_2Fe_2S"/>
</dbReference>
<dbReference type="GO" id="GO:0051213">
    <property type="term" value="F:dioxygenase activity"/>
    <property type="evidence" value="ECO:0007669"/>
    <property type="project" value="UniProtKB-KW"/>
</dbReference>
<evidence type="ECO:0000256" key="2">
    <source>
        <dbReference type="ARBA" id="ARBA00022714"/>
    </source>
</evidence>
<keyword evidence="7" id="KW-0411">Iron-sulfur</keyword>
<evidence type="ECO:0000256" key="3">
    <source>
        <dbReference type="ARBA" id="ARBA00022723"/>
    </source>
</evidence>
<dbReference type="InterPro" id="IPR017941">
    <property type="entry name" value="Rieske_2Fe-2S"/>
</dbReference>
<accession>A0A382K722</accession>
<evidence type="ECO:0000256" key="7">
    <source>
        <dbReference type="ARBA" id="ARBA00023014"/>
    </source>
</evidence>
<gene>
    <name evidence="10" type="ORF">METZ01_LOCUS273114</name>
</gene>
<evidence type="ECO:0000256" key="4">
    <source>
        <dbReference type="ARBA" id="ARBA00022964"/>
    </source>
</evidence>
<keyword evidence="2" id="KW-0001">2Fe-2S</keyword>
<comment type="similarity">
    <text evidence="1">Belongs to the bacterial ring-hydroxylating dioxygenase alpha subunit family.</text>
</comment>
<feature type="non-terminal residue" evidence="10">
    <location>
        <position position="329"/>
    </location>
</feature>
<evidence type="ECO:0000256" key="6">
    <source>
        <dbReference type="ARBA" id="ARBA00023004"/>
    </source>
</evidence>
<dbReference type="AlphaFoldDB" id="A0A382K722"/>
<evidence type="ECO:0000259" key="9">
    <source>
        <dbReference type="PROSITE" id="PS51296"/>
    </source>
</evidence>
<keyword evidence="5" id="KW-0560">Oxidoreductase</keyword>
<protein>
    <recommendedName>
        <fullName evidence="9">Rieske domain-containing protein</fullName>
    </recommendedName>
</protein>